<dbReference type="InterPro" id="IPR031970">
    <property type="entry name" value="Anillin_N"/>
</dbReference>
<organism evidence="3 4">
    <name type="scientific">Diatraea saccharalis</name>
    <name type="common">sugarcane borer</name>
    <dbReference type="NCBI Taxonomy" id="40085"/>
    <lineage>
        <taxon>Eukaryota</taxon>
        <taxon>Metazoa</taxon>
        <taxon>Ecdysozoa</taxon>
        <taxon>Arthropoda</taxon>
        <taxon>Hexapoda</taxon>
        <taxon>Insecta</taxon>
        <taxon>Pterygota</taxon>
        <taxon>Neoptera</taxon>
        <taxon>Endopterygota</taxon>
        <taxon>Lepidoptera</taxon>
        <taxon>Glossata</taxon>
        <taxon>Ditrysia</taxon>
        <taxon>Pyraloidea</taxon>
        <taxon>Crambidae</taxon>
        <taxon>Crambinae</taxon>
        <taxon>Diatraea</taxon>
    </lineage>
</organism>
<protein>
    <recommendedName>
        <fullName evidence="2">Anillin N-terminal domain-containing protein</fullName>
    </recommendedName>
</protein>
<evidence type="ECO:0000259" key="2">
    <source>
        <dbReference type="Pfam" id="PF16018"/>
    </source>
</evidence>
<keyword evidence="4" id="KW-1185">Reference proteome</keyword>
<dbReference type="OrthoDB" id="5915976at2759"/>
<feature type="compositionally biased region" description="Basic and acidic residues" evidence="1">
    <location>
        <begin position="8"/>
        <end position="21"/>
    </location>
</feature>
<gene>
    <name evidence="3" type="ORF">DIATSA_LOCUS10475</name>
</gene>
<sequence length="289" mass="32342">MDPFTQRMLERARARQEKIDQKLASSGQIVPKRKPLAENVSIIKNESPAKSPSKNSKTTVPSTRRSSTKSDSPAKTASRVSLKADSPVKSVTRRPSIQKDHVASPQKMRNDVVVTKTEIKSSQGSGSRRNSDVSLEINIMHGKDIHVDVQIEERDAPMSVIYDCNNIASKATIREIEDKPTLSSPIHRTEQEFSAATPPKHDVQQVKNDAKKKFGRFAALADQINNWEDDLTHHNFNPEASKKAQKHVTKQDKIESSTLDVSIHSISDINKALQTNAKATQVCIKYYYY</sequence>
<proteinExistence type="predicted"/>
<evidence type="ECO:0000313" key="4">
    <source>
        <dbReference type="Proteomes" id="UP001153714"/>
    </source>
</evidence>
<dbReference type="EMBL" id="OU893336">
    <property type="protein sequence ID" value="CAG9792997.1"/>
    <property type="molecule type" value="Genomic_DNA"/>
</dbReference>
<feature type="region of interest" description="Disordered" evidence="1">
    <location>
        <begin position="1"/>
        <end position="109"/>
    </location>
</feature>
<evidence type="ECO:0000313" key="3">
    <source>
        <dbReference type="EMBL" id="CAG9792997.1"/>
    </source>
</evidence>
<evidence type="ECO:0000256" key="1">
    <source>
        <dbReference type="SAM" id="MobiDB-lite"/>
    </source>
</evidence>
<accession>A0A9N9RBD8</accession>
<feature type="compositionally biased region" description="Polar residues" evidence="1">
    <location>
        <begin position="42"/>
        <end position="79"/>
    </location>
</feature>
<reference evidence="3" key="1">
    <citation type="submission" date="2021-12" db="EMBL/GenBank/DDBJ databases">
        <authorList>
            <person name="King R."/>
        </authorList>
    </citation>
    <scope>NUCLEOTIDE SEQUENCE</scope>
</reference>
<name>A0A9N9RBD8_9NEOP</name>
<dbReference type="Proteomes" id="UP001153714">
    <property type="component" value="Chromosome 5"/>
</dbReference>
<reference evidence="3" key="2">
    <citation type="submission" date="2022-10" db="EMBL/GenBank/DDBJ databases">
        <authorList>
            <consortium name="ENA_rothamsted_submissions"/>
            <consortium name="culmorum"/>
            <person name="King R."/>
        </authorList>
    </citation>
    <scope>NUCLEOTIDE SEQUENCE</scope>
</reference>
<feature type="domain" description="Anillin N-terminal" evidence="2">
    <location>
        <begin position="178"/>
        <end position="242"/>
    </location>
</feature>
<dbReference type="AlphaFoldDB" id="A0A9N9RBD8"/>
<dbReference type="Pfam" id="PF16018">
    <property type="entry name" value="Anillin_N"/>
    <property type="match status" value="1"/>
</dbReference>